<protein>
    <recommendedName>
        <fullName evidence="3">K Homology domain-containing protein</fullName>
    </recommendedName>
</protein>
<dbReference type="Gene3D" id="3.30.1370.10">
    <property type="entry name" value="K Homology domain, type 1"/>
    <property type="match status" value="1"/>
</dbReference>
<dbReference type="InterPro" id="IPR036612">
    <property type="entry name" value="KH_dom_type_1_sf"/>
</dbReference>
<feature type="compositionally biased region" description="Polar residues" evidence="2">
    <location>
        <begin position="1"/>
        <end position="12"/>
    </location>
</feature>
<reference evidence="4" key="1">
    <citation type="submission" date="2020-03" db="EMBL/GenBank/DDBJ databases">
        <title>Castanea mollissima Vanexum genome sequencing.</title>
        <authorList>
            <person name="Staton M."/>
        </authorList>
    </citation>
    <scope>NUCLEOTIDE SEQUENCE</scope>
    <source>
        <tissue evidence="4">Leaf</tissue>
    </source>
</reference>
<comment type="caution">
    <text evidence="4">The sequence shown here is derived from an EMBL/GenBank/DDBJ whole genome shotgun (WGS) entry which is preliminary data.</text>
</comment>
<gene>
    <name evidence="4" type="ORF">CMV_024927</name>
</gene>
<feature type="domain" description="K Homology" evidence="3">
    <location>
        <begin position="181"/>
        <end position="222"/>
    </location>
</feature>
<name>A0A8J4QMW7_9ROSI</name>
<dbReference type="PROSITE" id="PS50084">
    <property type="entry name" value="KH_TYPE_1"/>
    <property type="match status" value="1"/>
</dbReference>
<evidence type="ECO:0000256" key="1">
    <source>
        <dbReference type="PROSITE-ProRule" id="PRU00117"/>
    </source>
</evidence>
<organism evidence="4 5">
    <name type="scientific">Castanea mollissima</name>
    <name type="common">Chinese chestnut</name>
    <dbReference type="NCBI Taxonomy" id="60419"/>
    <lineage>
        <taxon>Eukaryota</taxon>
        <taxon>Viridiplantae</taxon>
        <taxon>Streptophyta</taxon>
        <taxon>Embryophyta</taxon>
        <taxon>Tracheophyta</taxon>
        <taxon>Spermatophyta</taxon>
        <taxon>Magnoliopsida</taxon>
        <taxon>eudicotyledons</taxon>
        <taxon>Gunneridae</taxon>
        <taxon>Pentapetalae</taxon>
        <taxon>rosids</taxon>
        <taxon>fabids</taxon>
        <taxon>Fagales</taxon>
        <taxon>Fagaceae</taxon>
        <taxon>Castanea</taxon>
    </lineage>
</organism>
<keyword evidence="1" id="KW-0694">RNA-binding</keyword>
<feature type="compositionally biased region" description="Low complexity" evidence="2">
    <location>
        <begin position="45"/>
        <end position="59"/>
    </location>
</feature>
<dbReference type="AlphaFoldDB" id="A0A8J4QMW7"/>
<proteinExistence type="predicted"/>
<evidence type="ECO:0000256" key="2">
    <source>
        <dbReference type="SAM" id="MobiDB-lite"/>
    </source>
</evidence>
<dbReference type="PANTHER" id="PTHR10288">
    <property type="entry name" value="KH DOMAIN CONTAINING RNA BINDING PROTEIN"/>
    <property type="match status" value="1"/>
</dbReference>
<dbReference type="InterPro" id="IPR004088">
    <property type="entry name" value="KH_dom_type_1"/>
</dbReference>
<dbReference type="GO" id="GO:0003723">
    <property type="term" value="F:RNA binding"/>
    <property type="evidence" value="ECO:0007669"/>
    <property type="project" value="UniProtKB-UniRule"/>
</dbReference>
<dbReference type="OrthoDB" id="1937934at2759"/>
<dbReference type="SUPFAM" id="SSF54791">
    <property type="entry name" value="Eukaryotic type KH-domain (KH-domain type I)"/>
    <property type="match status" value="1"/>
</dbReference>
<keyword evidence="5" id="KW-1185">Reference proteome</keyword>
<dbReference type="Pfam" id="PF00013">
    <property type="entry name" value="KH_1"/>
    <property type="match status" value="1"/>
</dbReference>
<feature type="region of interest" description="Disordered" evidence="2">
    <location>
        <begin position="1"/>
        <end position="59"/>
    </location>
</feature>
<evidence type="ECO:0000313" key="4">
    <source>
        <dbReference type="EMBL" id="KAF3949174.1"/>
    </source>
</evidence>
<dbReference type="Proteomes" id="UP000737018">
    <property type="component" value="Unassembled WGS sequence"/>
</dbReference>
<feature type="compositionally biased region" description="Low complexity" evidence="2">
    <location>
        <begin position="18"/>
        <end position="37"/>
    </location>
</feature>
<sequence>MDSASSSFTPNSKRPLDPTTTTNTTTTTTTMDPTATTPKRRHLSQQQQQQQPSTTTTTTEQTVFRLLCPSSLIPHLRPLQLQSLLHISPENNDADHCVVHIQNDVVNDNGDQDQDCSPAQQALLKAFETMAMAKPKVVGDDENEEVNNRVNDPAQAHDHDPDPDPNLNSGGTVCCRLLAGSNQVGCVLGRGGKIVEKIRQESGAQVRVLPRDHHHSHDLIQVSPFNSIQL</sequence>
<evidence type="ECO:0000259" key="3">
    <source>
        <dbReference type="Pfam" id="PF00013"/>
    </source>
</evidence>
<dbReference type="EMBL" id="JRKL02006278">
    <property type="protein sequence ID" value="KAF3949174.1"/>
    <property type="molecule type" value="Genomic_DNA"/>
</dbReference>
<accession>A0A8J4QMW7</accession>
<evidence type="ECO:0000313" key="5">
    <source>
        <dbReference type="Proteomes" id="UP000737018"/>
    </source>
</evidence>